<sequence length="302" mass="32548">MSTELPPPFRERMLGLFEPCVLMVMAISHYIRVCVEAIKRGEVLAPIMQTAKLRDEAFARFWIAFTTSRQPPATTPNGEPTQVEPAGSSALIPPLLKTASGVVLDIGPGTGSQMPLLRSPAIKAIYGAEPCLGLHKAIQNKALAEGLSSKYHLLPCSVASSELLPALEAAGTGVADAHKANGTGIFDAIICVRVLCSVPQLERTTRELYALLKPGGRVLVMEHVVNPWRTAKGSIAARIAQGIYQVFGWSYFIGDCCLDRDVEGALRGAADEDGGWESVQIDRSFEWSVMPHISGVLVKKSR</sequence>
<reference evidence="1" key="2">
    <citation type="journal article" date="2023" name="IMA Fungus">
        <title>Comparative genomic study of the Penicillium genus elucidates a diverse pangenome and 15 lateral gene transfer events.</title>
        <authorList>
            <person name="Petersen C."/>
            <person name="Sorensen T."/>
            <person name="Nielsen M.R."/>
            <person name="Sondergaard T.E."/>
            <person name="Sorensen J.L."/>
            <person name="Fitzpatrick D.A."/>
            <person name="Frisvad J.C."/>
            <person name="Nielsen K.L."/>
        </authorList>
    </citation>
    <scope>NUCLEOTIDE SEQUENCE</scope>
    <source>
        <strain evidence="1">IBT 16125</strain>
    </source>
</reference>
<dbReference type="GeneID" id="81597020"/>
<dbReference type="Proteomes" id="UP001213681">
    <property type="component" value="Unassembled WGS sequence"/>
</dbReference>
<dbReference type="AlphaFoldDB" id="A0AAD6G842"/>
<name>A0AAD6G842_9EURO</name>
<keyword evidence="2" id="KW-1185">Reference proteome</keyword>
<comment type="caution">
    <text evidence="1">The sequence shown here is derived from an EMBL/GenBank/DDBJ whole genome shotgun (WGS) entry which is preliminary data.</text>
</comment>
<dbReference type="RefSeq" id="XP_056770884.1">
    <property type="nucleotide sequence ID" value="XM_056906777.1"/>
</dbReference>
<dbReference type="SUPFAM" id="SSF53335">
    <property type="entry name" value="S-adenosyl-L-methionine-dependent methyltransferases"/>
    <property type="match status" value="1"/>
</dbReference>
<dbReference type="CDD" id="cd02440">
    <property type="entry name" value="AdoMet_MTases"/>
    <property type="match status" value="1"/>
</dbReference>
<evidence type="ECO:0000313" key="2">
    <source>
        <dbReference type="Proteomes" id="UP001213681"/>
    </source>
</evidence>
<dbReference type="Pfam" id="PF13489">
    <property type="entry name" value="Methyltransf_23"/>
    <property type="match status" value="1"/>
</dbReference>
<dbReference type="InterPro" id="IPR029063">
    <property type="entry name" value="SAM-dependent_MTases_sf"/>
</dbReference>
<proteinExistence type="predicted"/>
<dbReference type="InterPro" id="IPR052356">
    <property type="entry name" value="Thiol_S-MT"/>
</dbReference>
<organism evidence="1 2">
    <name type="scientific">Penicillium daleae</name>
    <dbReference type="NCBI Taxonomy" id="63821"/>
    <lineage>
        <taxon>Eukaryota</taxon>
        <taxon>Fungi</taxon>
        <taxon>Dikarya</taxon>
        <taxon>Ascomycota</taxon>
        <taxon>Pezizomycotina</taxon>
        <taxon>Eurotiomycetes</taxon>
        <taxon>Eurotiomycetidae</taxon>
        <taxon>Eurotiales</taxon>
        <taxon>Aspergillaceae</taxon>
        <taxon>Penicillium</taxon>
    </lineage>
</organism>
<dbReference type="Gene3D" id="3.40.50.150">
    <property type="entry name" value="Vaccinia Virus protein VP39"/>
    <property type="match status" value="1"/>
</dbReference>
<accession>A0AAD6G842</accession>
<dbReference type="PANTHER" id="PTHR45036">
    <property type="entry name" value="METHYLTRANSFERASE LIKE 7B"/>
    <property type="match status" value="1"/>
</dbReference>
<evidence type="ECO:0008006" key="3">
    <source>
        <dbReference type="Google" id="ProtNLM"/>
    </source>
</evidence>
<dbReference type="PANTHER" id="PTHR45036:SF1">
    <property type="entry name" value="METHYLTRANSFERASE LIKE 7A"/>
    <property type="match status" value="1"/>
</dbReference>
<protein>
    <recommendedName>
        <fullName evidence="3">Methyltransferase type 11 domain-containing protein</fullName>
    </recommendedName>
</protein>
<gene>
    <name evidence="1" type="ORF">N7458_003394</name>
</gene>
<dbReference type="EMBL" id="JAPVEA010000002">
    <property type="protein sequence ID" value="KAJ5461842.1"/>
    <property type="molecule type" value="Genomic_DNA"/>
</dbReference>
<reference evidence="1" key="1">
    <citation type="submission" date="2022-12" db="EMBL/GenBank/DDBJ databases">
        <authorList>
            <person name="Petersen C."/>
        </authorList>
    </citation>
    <scope>NUCLEOTIDE SEQUENCE</scope>
    <source>
        <strain evidence="1">IBT 16125</strain>
    </source>
</reference>
<evidence type="ECO:0000313" key="1">
    <source>
        <dbReference type="EMBL" id="KAJ5461842.1"/>
    </source>
</evidence>